<evidence type="ECO:0000313" key="2">
    <source>
        <dbReference type="Proteomes" id="UP000499080"/>
    </source>
</evidence>
<name>A0A4Y2EQR1_ARAVE</name>
<dbReference type="EMBL" id="BGPR01093237">
    <property type="protein sequence ID" value="GBM30224.1"/>
    <property type="molecule type" value="Genomic_DNA"/>
</dbReference>
<accession>A0A4Y2EQR1</accession>
<gene>
    <name evidence="1" type="ORF">AVEN_10968_1</name>
</gene>
<dbReference type="Proteomes" id="UP000499080">
    <property type="component" value="Unassembled WGS sequence"/>
</dbReference>
<proteinExistence type="predicted"/>
<sequence>MTGRHDFIGHSDPRIIALHYKRLMRRSPVLPGYDPSSEMGPKSHNTITIPTIIILQKLEPVFLSSCFSPVNSRCPPAEKLLKVTAKKASKVTIKEKVPKWMGGVA</sequence>
<comment type="caution">
    <text evidence="1">The sequence shown here is derived from an EMBL/GenBank/DDBJ whole genome shotgun (WGS) entry which is preliminary data.</text>
</comment>
<keyword evidence="2" id="KW-1185">Reference proteome</keyword>
<protein>
    <submittedName>
        <fullName evidence="1">Uncharacterized protein</fullName>
    </submittedName>
</protein>
<dbReference type="AlphaFoldDB" id="A0A4Y2EQR1"/>
<evidence type="ECO:0000313" key="1">
    <source>
        <dbReference type="EMBL" id="GBM30224.1"/>
    </source>
</evidence>
<organism evidence="1 2">
    <name type="scientific">Araneus ventricosus</name>
    <name type="common">Orbweaver spider</name>
    <name type="synonym">Epeira ventricosa</name>
    <dbReference type="NCBI Taxonomy" id="182803"/>
    <lineage>
        <taxon>Eukaryota</taxon>
        <taxon>Metazoa</taxon>
        <taxon>Ecdysozoa</taxon>
        <taxon>Arthropoda</taxon>
        <taxon>Chelicerata</taxon>
        <taxon>Arachnida</taxon>
        <taxon>Araneae</taxon>
        <taxon>Araneomorphae</taxon>
        <taxon>Entelegynae</taxon>
        <taxon>Araneoidea</taxon>
        <taxon>Araneidae</taxon>
        <taxon>Araneus</taxon>
    </lineage>
</organism>
<reference evidence="1 2" key="1">
    <citation type="journal article" date="2019" name="Sci. Rep.">
        <title>Orb-weaving spider Araneus ventricosus genome elucidates the spidroin gene catalogue.</title>
        <authorList>
            <person name="Kono N."/>
            <person name="Nakamura H."/>
            <person name="Ohtoshi R."/>
            <person name="Moran D.A.P."/>
            <person name="Shinohara A."/>
            <person name="Yoshida Y."/>
            <person name="Fujiwara M."/>
            <person name="Mori M."/>
            <person name="Tomita M."/>
            <person name="Arakawa K."/>
        </authorList>
    </citation>
    <scope>NUCLEOTIDE SEQUENCE [LARGE SCALE GENOMIC DNA]</scope>
</reference>